<accession>A0A6J6XW82</accession>
<name>A0A6J6XW82_9ZZZZ</name>
<dbReference type="AlphaFoldDB" id="A0A6J6XW82"/>
<organism evidence="1">
    <name type="scientific">freshwater metagenome</name>
    <dbReference type="NCBI Taxonomy" id="449393"/>
    <lineage>
        <taxon>unclassified sequences</taxon>
        <taxon>metagenomes</taxon>
        <taxon>ecological metagenomes</taxon>
    </lineage>
</organism>
<sequence>MSQARKQWPNSEARARRGQCVHRYVQREFGRKTGRQEQCHASGMLGNHGAFEHCFGWPKQVVDVVDARCFELSAGVGDEALQRQMRPAIIGVASVDRDEDRHARVRGVVHQFFERCIGQGCRRRGQSLPPLLENNYRYVLDSALREARLEALDPSRFLQALCGGAVCRVLYAKALGHGAAGSQLVRADAALRPWPD</sequence>
<protein>
    <submittedName>
        <fullName evidence="1">Unannotated protein</fullName>
    </submittedName>
</protein>
<dbReference type="EMBL" id="CAFAAI010000166">
    <property type="protein sequence ID" value="CAB4800719.1"/>
    <property type="molecule type" value="Genomic_DNA"/>
</dbReference>
<proteinExistence type="predicted"/>
<reference evidence="1" key="1">
    <citation type="submission" date="2020-05" db="EMBL/GenBank/DDBJ databases">
        <authorList>
            <person name="Chiriac C."/>
            <person name="Salcher M."/>
            <person name="Ghai R."/>
            <person name="Kavagutti S V."/>
        </authorList>
    </citation>
    <scope>NUCLEOTIDE SEQUENCE</scope>
</reference>
<evidence type="ECO:0000313" key="1">
    <source>
        <dbReference type="EMBL" id="CAB4800719.1"/>
    </source>
</evidence>
<gene>
    <name evidence="1" type="ORF">UFOPK2992_01006</name>
</gene>